<dbReference type="RefSeq" id="WP_183221721.1">
    <property type="nucleotide sequence ID" value="NZ_JACHFG010000067.1"/>
</dbReference>
<comment type="caution">
    <text evidence="3">The sequence shown here is derived from an EMBL/GenBank/DDBJ whole genome shotgun (WGS) entry which is preliminary data.</text>
</comment>
<dbReference type="InterPro" id="IPR010095">
    <property type="entry name" value="Cas12f1-like_TNB"/>
</dbReference>
<evidence type="ECO:0000313" key="3">
    <source>
        <dbReference type="EMBL" id="MBB6043762.1"/>
    </source>
</evidence>
<dbReference type="Proteomes" id="UP000555838">
    <property type="component" value="Unassembled WGS sequence"/>
</dbReference>
<proteinExistence type="predicted"/>
<evidence type="ECO:0000256" key="1">
    <source>
        <dbReference type="ARBA" id="ARBA00023125"/>
    </source>
</evidence>
<dbReference type="EMBL" id="JACHFG010000067">
    <property type="protein sequence ID" value="MBB6043762.1"/>
    <property type="molecule type" value="Genomic_DNA"/>
</dbReference>
<feature type="domain" description="Cas12f1-like TNB" evidence="2">
    <location>
        <begin position="10"/>
        <end position="30"/>
    </location>
</feature>
<name>A0ABR6PBW9_9SPIR</name>
<feature type="non-terminal residue" evidence="3">
    <location>
        <position position="1"/>
    </location>
</feature>
<sequence length="45" mass="4989">NTTLKLSDIKWTCGSCNVLHDRDINASLNLKAYYCNEIKTKAGTA</sequence>
<gene>
    <name evidence="3" type="ORF">HNP68_001386</name>
</gene>
<evidence type="ECO:0000259" key="2">
    <source>
        <dbReference type="Pfam" id="PF07282"/>
    </source>
</evidence>
<reference evidence="3 4" key="1">
    <citation type="submission" date="2020-08" db="EMBL/GenBank/DDBJ databases">
        <title>Genomic Encyclopedia of Type Strains, Phase IV (KMG-IV): sequencing the most valuable type-strain genomes for metagenomic binning, comparative biology and taxonomic classification.</title>
        <authorList>
            <person name="Goeker M."/>
        </authorList>
    </citation>
    <scope>NUCLEOTIDE SEQUENCE [LARGE SCALE GENOMIC DNA]</scope>
    <source>
        <strain evidence="3 4">DSM 24625</strain>
    </source>
</reference>
<organism evidence="3 4">
    <name type="scientific">Borreliella yangtzensis</name>
    <dbReference type="NCBI Taxonomy" id="683292"/>
    <lineage>
        <taxon>Bacteria</taxon>
        <taxon>Pseudomonadati</taxon>
        <taxon>Spirochaetota</taxon>
        <taxon>Spirochaetia</taxon>
        <taxon>Spirochaetales</taxon>
        <taxon>Borreliaceae</taxon>
        <taxon>Borreliella</taxon>
    </lineage>
</organism>
<dbReference type="Pfam" id="PF07282">
    <property type="entry name" value="Cas12f1-like_TNB"/>
    <property type="match status" value="1"/>
</dbReference>
<accession>A0ABR6PBW9</accession>
<protein>
    <submittedName>
        <fullName evidence="3">Transposase</fullName>
    </submittedName>
</protein>
<evidence type="ECO:0000313" key="4">
    <source>
        <dbReference type="Proteomes" id="UP000555838"/>
    </source>
</evidence>
<keyword evidence="1" id="KW-0238">DNA-binding</keyword>
<keyword evidence="4" id="KW-1185">Reference proteome</keyword>